<organism evidence="3 4">
    <name type="scientific">Staphylococcus rostri</name>
    <dbReference type="NCBI Taxonomy" id="522262"/>
    <lineage>
        <taxon>Bacteria</taxon>
        <taxon>Bacillati</taxon>
        <taxon>Bacillota</taxon>
        <taxon>Bacilli</taxon>
        <taxon>Bacillales</taxon>
        <taxon>Staphylococcaceae</taxon>
        <taxon>Staphylococcus</taxon>
    </lineage>
</organism>
<dbReference type="SUPFAM" id="SSF51695">
    <property type="entry name" value="PLC-like phosphodiesterases"/>
    <property type="match status" value="1"/>
</dbReference>
<dbReference type="Gene3D" id="3.20.20.190">
    <property type="entry name" value="Phosphatidylinositol (PI) phosphodiesterase"/>
    <property type="match status" value="1"/>
</dbReference>
<proteinExistence type="predicted"/>
<name>A0A2K3YK64_9STAP</name>
<comment type="caution">
    <text evidence="3">The sequence shown here is derived from an EMBL/GenBank/DDBJ whole genome shotgun (WGS) entry which is preliminary data.</text>
</comment>
<dbReference type="Proteomes" id="UP000242752">
    <property type="component" value="Unassembled WGS sequence"/>
</dbReference>
<keyword evidence="1" id="KW-1133">Transmembrane helix</keyword>
<dbReference type="GO" id="GO:0008081">
    <property type="term" value="F:phosphoric diester hydrolase activity"/>
    <property type="evidence" value="ECO:0007669"/>
    <property type="project" value="InterPro"/>
</dbReference>
<feature type="domain" description="GP-PDE" evidence="2">
    <location>
        <begin position="46"/>
        <end position="303"/>
    </location>
</feature>
<dbReference type="PANTHER" id="PTHR46211">
    <property type="entry name" value="GLYCEROPHOSPHORYL DIESTER PHOSPHODIESTERASE"/>
    <property type="match status" value="1"/>
</dbReference>
<dbReference type="PROSITE" id="PS51704">
    <property type="entry name" value="GP_PDE"/>
    <property type="match status" value="1"/>
</dbReference>
<reference evidence="3 4" key="1">
    <citation type="submission" date="2017-08" db="EMBL/GenBank/DDBJ databases">
        <title>Draft genome sequences of 64 type strains of genus Staph aureus.</title>
        <authorList>
            <person name="Cole K."/>
            <person name="Golubchik T."/>
            <person name="Russell J."/>
            <person name="Foster D."/>
            <person name="Llewelyn M."/>
            <person name="Wilson D."/>
            <person name="Crook D."/>
            <person name="Paul J."/>
        </authorList>
    </citation>
    <scope>NUCLEOTIDE SEQUENCE [LARGE SCALE GENOMIC DNA]</scope>
    <source>
        <strain evidence="3 4">DSM 21968</strain>
    </source>
</reference>
<dbReference type="PANTHER" id="PTHR46211:SF1">
    <property type="entry name" value="GLYCEROPHOSPHODIESTER PHOSPHODIESTERASE, CYTOPLASMIC"/>
    <property type="match status" value="1"/>
</dbReference>
<sequence length="309" mass="34675">MTKTRRILTGSIIGIASLMSGAIYMTNKTKALQKRDIKPFFQHDAPYVFSHRGGMQERPESTALAFDYSSSMGLTGFETDIRLTKDEQVIVFHDATVDRTTNGSGYVADHTLSELQALDAGYRFTDINGNKPYQNHPKAKIMTMDTLLQNYPDQLVNIDIKDHPDSYEGHIAPARLYEVIKRNHAESRVLVTSFYKEQIARFNALNHHGEIAIGASQAEVTEGILKCYSGLGPLYRGTADTFQMPTVHKGLVLTQRKLVAWLNKQNIAPGFYGVNNVDQMVDLANMGVHTLVTDRPKVGKQFLSFYRNK</sequence>
<feature type="transmembrane region" description="Helical" evidence="1">
    <location>
        <begin position="7"/>
        <end position="25"/>
    </location>
</feature>
<evidence type="ECO:0000256" key="1">
    <source>
        <dbReference type="SAM" id="Phobius"/>
    </source>
</evidence>
<dbReference type="EMBL" id="PPRF01000072">
    <property type="protein sequence ID" value="PNZ25638.1"/>
    <property type="molecule type" value="Genomic_DNA"/>
</dbReference>
<protein>
    <submittedName>
        <fullName evidence="3">Glycerophosphodiester phosphodiesterase</fullName>
    </submittedName>
</protein>
<evidence type="ECO:0000313" key="4">
    <source>
        <dbReference type="Proteomes" id="UP000242752"/>
    </source>
</evidence>
<dbReference type="RefSeq" id="WP_103358743.1">
    <property type="nucleotide sequence ID" value="NZ_PPRF01000072.1"/>
</dbReference>
<evidence type="ECO:0000259" key="2">
    <source>
        <dbReference type="PROSITE" id="PS51704"/>
    </source>
</evidence>
<keyword evidence="4" id="KW-1185">Reference proteome</keyword>
<dbReference type="Pfam" id="PF03009">
    <property type="entry name" value="GDPD"/>
    <property type="match status" value="1"/>
</dbReference>
<keyword evidence="1" id="KW-0472">Membrane</keyword>
<dbReference type="OrthoDB" id="384721at2"/>
<dbReference type="CDD" id="cd08561">
    <property type="entry name" value="GDPD_cytoplasmic_ScUgpQ2_like"/>
    <property type="match status" value="1"/>
</dbReference>
<dbReference type="AlphaFoldDB" id="A0A2K3YK64"/>
<accession>A0A2K3YK64</accession>
<dbReference type="GO" id="GO:0006629">
    <property type="term" value="P:lipid metabolic process"/>
    <property type="evidence" value="ECO:0007669"/>
    <property type="project" value="InterPro"/>
</dbReference>
<dbReference type="InterPro" id="IPR030395">
    <property type="entry name" value="GP_PDE_dom"/>
</dbReference>
<dbReference type="InterPro" id="IPR017946">
    <property type="entry name" value="PLC-like_Pdiesterase_TIM-brl"/>
</dbReference>
<evidence type="ECO:0000313" key="3">
    <source>
        <dbReference type="EMBL" id="PNZ25638.1"/>
    </source>
</evidence>
<gene>
    <name evidence="3" type="ORF">CD122_09520</name>
</gene>
<keyword evidence="1" id="KW-0812">Transmembrane</keyword>